<dbReference type="AlphaFoldDB" id="A0A2P8HAZ9"/>
<evidence type="ECO:0000313" key="2">
    <source>
        <dbReference type="Proteomes" id="UP000240971"/>
    </source>
</evidence>
<dbReference type="Proteomes" id="UP000240971">
    <property type="component" value="Unassembled WGS sequence"/>
</dbReference>
<name>A0A2P8HAZ9_CHINA</name>
<evidence type="ECO:0000313" key="1">
    <source>
        <dbReference type="EMBL" id="PSL43405.1"/>
    </source>
</evidence>
<dbReference type="RefSeq" id="WP_106531010.1">
    <property type="nucleotide sequence ID" value="NZ_PYAW01000008.1"/>
</dbReference>
<accession>A0A2P8HAZ9</accession>
<organism evidence="1 2">
    <name type="scientific">Chitinophaga niastensis</name>
    <dbReference type="NCBI Taxonomy" id="536980"/>
    <lineage>
        <taxon>Bacteria</taxon>
        <taxon>Pseudomonadati</taxon>
        <taxon>Bacteroidota</taxon>
        <taxon>Chitinophagia</taxon>
        <taxon>Chitinophagales</taxon>
        <taxon>Chitinophagaceae</taxon>
        <taxon>Chitinophaga</taxon>
    </lineage>
</organism>
<gene>
    <name evidence="1" type="ORF">CLV51_10894</name>
</gene>
<reference evidence="1 2" key="1">
    <citation type="submission" date="2018-03" db="EMBL/GenBank/DDBJ databases">
        <title>Genomic Encyclopedia of Archaeal and Bacterial Type Strains, Phase II (KMG-II): from individual species to whole genera.</title>
        <authorList>
            <person name="Goeker M."/>
        </authorList>
    </citation>
    <scope>NUCLEOTIDE SEQUENCE [LARGE SCALE GENOMIC DNA]</scope>
    <source>
        <strain evidence="1 2">DSM 24859</strain>
    </source>
</reference>
<sequence>MSASLLLTSSDKDFAITVLFETLEIACEYASYMMTDNQFSEKEDFFRLQITGLSDYSNKEITSVYYVADPFKWEVVLCRLYWERRFENLQVQFSKPDDILKWKTIIFASKVARIVMFWRGLGIYLTSFFYGVKYTFSISKEGESPATTDTYKYN</sequence>
<proteinExistence type="predicted"/>
<dbReference type="EMBL" id="PYAW01000008">
    <property type="protein sequence ID" value="PSL43405.1"/>
    <property type="molecule type" value="Genomic_DNA"/>
</dbReference>
<protein>
    <submittedName>
        <fullName evidence="1">Uncharacterized protein</fullName>
    </submittedName>
</protein>
<comment type="caution">
    <text evidence="1">The sequence shown here is derived from an EMBL/GenBank/DDBJ whole genome shotgun (WGS) entry which is preliminary data.</text>
</comment>
<keyword evidence="2" id="KW-1185">Reference proteome</keyword>